<dbReference type="KEGG" id="msil:METEAL_26140"/>
<dbReference type="AlphaFoldDB" id="A0AA48GSG9"/>
<proteinExistence type="predicted"/>
<reference evidence="3" key="1">
    <citation type="journal article" date="2023" name="Int. J. Syst. Evol. Microbiol.">
        <title>Mesoterricola silvestris gen. nov., sp. nov., Mesoterricola sediminis sp. nov., Geothrix oryzae sp. nov., Geothrix edaphica sp. nov., Geothrix rubra sp. nov., and Geothrix limicola sp. nov., six novel members of Acidobacteriota isolated from soils.</title>
        <authorList>
            <person name="Itoh H."/>
            <person name="Sugisawa Y."/>
            <person name="Mise K."/>
            <person name="Xu Z."/>
            <person name="Kuniyasu M."/>
            <person name="Ushijima N."/>
            <person name="Kawano K."/>
            <person name="Kobayashi E."/>
            <person name="Shiratori Y."/>
            <person name="Masuda Y."/>
            <person name="Senoo K."/>
        </authorList>
    </citation>
    <scope>NUCLEOTIDE SEQUENCE [LARGE SCALE GENOMIC DNA]</scope>
    <source>
        <strain evidence="3">W79</strain>
    </source>
</reference>
<keyword evidence="3" id="KW-1185">Reference proteome</keyword>
<organism evidence="2 3">
    <name type="scientific">Mesoterricola silvestris</name>
    <dbReference type="NCBI Taxonomy" id="2927979"/>
    <lineage>
        <taxon>Bacteria</taxon>
        <taxon>Pseudomonadati</taxon>
        <taxon>Acidobacteriota</taxon>
        <taxon>Holophagae</taxon>
        <taxon>Holophagales</taxon>
        <taxon>Holophagaceae</taxon>
        <taxon>Mesoterricola</taxon>
    </lineage>
</organism>
<dbReference type="Proteomes" id="UP001238179">
    <property type="component" value="Chromosome"/>
</dbReference>
<dbReference type="EMBL" id="AP027080">
    <property type="protein sequence ID" value="BDU73440.1"/>
    <property type="molecule type" value="Genomic_DNA"/>
</dbReference>
<sequence>MIRVRLPLPTALPLFHGWSQGSAPEAPSRPAGAPRDGSAPEPRTGR</sequence>
<protein>
    <submittedName>
        <fullName evidence="2">Uncharacterized protein</fullName>
    </submittedName>
</protein>
<accession>A0AA48GSG9</accession>
<name>A0AA48GSG9_9BACT</name>
<gene>
    <name evidence="2" type="ORF">METEAL_26140</name>
</gene>
<feature type="region of interest" description="Disordered" evidence="1">
    <location>
        <begin position="13"/>
        <end position="46"/>
    </location>
</feature>
<evidence type="ECO:0000256" key="1">
    <source>
        <dbReference type="SAM" id="MobiDB-lite"/>
    </source>
</evidence>
<evidence type="ECO:0000313" key="2">
    <source>
        <dbReference type="EMBL" id="BDU73440.1"/>
    </source>
</evidence>
<dbReference type="RefSeq" id="WP_316412109.1">
    <property type="nucleotide sequence ID" value="NZ_AP027080.1"/>
</dbReference>
<evidence type="ECO:0000313" key="3">
    <source>
        <dbReference type="Proteomes" id="UP001238179"/>
    </source>
</evidence>